<sequence length="122" mass="13510">MHAGGCRRAWNWLWFLGAHRWVMGMASSTLYGNLKQFGGTNHLLVPTGLLQEHYAESRDASWMTNAFGGGLLRVDFTNASVLQQLAPADATSQLPKHARALRAGINASCSYYELYAARNYFG</sequence>
<gene>
    <name evidence="2" type="ORF">PGLA1383_LOCUS5100</name>
</gene>
<keyword evidence="1" id="KW-0732">Signal</keyword>
<protein>
    <submittedName>
        <fullName evidence="2">Uncharacterized protein</fullName>
    </submittedName>
</protein>
<accession>A0A813DCH0</accession>
<keyword evidence="3" id="KW-1185">Reference proteome</keyword>
<dbReference type="Proteomes" id="UP000654075">
    <property type="component" value="Unassembled WGS sequence"/>
</dbReference>
<feature type="chain" id="PRO_5032464333" evidence="1">
    <location>
        <begin position="25"/>
        <end position="122"/>
    </location>
</feature>
<comment type="caution">
    <text evidence="2">The sequence shown here is derived from an EMBL/GenBank/DDBJ whole genome shotgun (WGS) entry which is preliminary data.</text>
</comment>
<reference evidence="2" key="1">
    <citation type="submission" date="2021-02" db="EMBL/GenBank/DDBJ databases">
        <authorList>
            <person name="Dougan E. K."/>
            <person name="Rhodes N."/>
            <person name="Thang M."/>
            <person name="Chan C."/>
        </authorList>
    </citation>
    <scope>NUCLEOTIDE SEQUENCE</scope>
</reference>
<evidence type="ECO:0000313" key="3">
    <source>
        <dbReference type="Proteomes" id="UP000654075"/>
    </source>
</evidence>
<evidence type="ECO:0000256" key="1">
    <source>
        <dbReference type="SAM" id="SignalP"/>
    </source>
</evidence>
<dbReference type="EMBL" id="CAJNNV010001961">
    <property type="protein sequence ID" value="CAE8586218.1"/>
    <property type="molecule type" value="Genomic_DNA"/>
</dbReference>
<dbReference type="OrthoDB" id="406533at2759"/>
<evidence type="ECO:0000313" key="2">
    <source>
        <dbReference type="EMBL" id="CAE8586218.1"/>
    </source>
</evidence>
<organism evidence="2 3">
    <name type="scientific">Polarella glacialis</name>
    <name type="common">Dinoflagellate</name>
    <dbReference type="NCBI Taxonomy" id="89957"/>
    <lineage>
        <taxon>Eukaryota</taxon>
        <taxon>Sar</taxon>
        <taxon>Alveolata</taxon>
        <taxon>Dinophyceae</taxon>
        <taxon>Suessiales</taxon>
        <taxon>Suessiaceae</taxon>
        <taxon>Polarella</taxon>
    </lineage>
</organism>
<proteinExistence type="predicted"/>
<dbReference type="AlphaFoldDB" id="A0A813DCH0"/>
<feature type="signal peptide" evidence="1">
    <location>
        <begin position="1"/>
        <end position="24"/>
    </location>
</feature>
<name>A0A813DCH0_POLGL</name>